<evidence type="ECO:0000313" key="3">
    <source>
        <dbReference type="Proteomes" id="UP000664521"/>
    </source>
</evidence>
<feature type="transmembrane region" description="Helical" evidence="1">
    <location>
        <begin position="310"/>
        <end position="329"/>
    </location>
</feature>
<sequence>MDTAYLPMDTSSVSVSNANPSNYIPLVASQTAATTNYLPVVASTTLTAYPTAEVSNYLPISVSPTATDSSEDPIIGSNSRSDYTSTVVTASSAAGPTADASASELNYIPLDIKTGSTQESTISASASASNYLPLSGAQSHKVVTSATPTTLASPTSNPSGRPALDGTIHGMSYTIDAGVLYIDGSTFSTATPTTATLNNDEILKVDPTGAISLISLPVGKSGNVSGEAEQGTQVVGIASHEYFIGAFLPTIIAVLFSTPWPLLTSALQEMEPFYQLQEIKGVSASKSLLLDYKSSINVIATINAMRRGHFSVWSSGLISLAILLLAPLASETVFIGFIGQGVCTATSGRSACSTPRLSIYPITARAIQGILALVVALTLAIIIAILRRKSGVYANPLSIASVATLFQNQYLIEEIRRLNPFAIDPKTLKATLEGQRYRIGSYKEVDGGHSYGMMVCQSSIFIHDSDGLIQSHDGKKYASVAVTGLDDNPESYHHAKRKLMSSTTLVHPIAVVVYGILVAGLEALVLYYNQTGGDTAFERFMDSNSFGITFLFTAVGVGIKLYWSLLDDGKTSSLPRTSLIDA</sequence>
<keyword evidence="3" id="KW-1185">Reference proteome</keyword>
<dbReference type="OrthoDB" id="5428901at2759"/>
<feature type="transmembrane region" description="Helical" evidence="1">
    <location>
        <begin position="366"/>
        <end position="386"/>
    </location>
</feature>
<evidence type="ECO:0000313" key="2">
    <source>
        <dbReference type="EMBL" id="CAF9921355.1"/>
    </source>
</evidence>
<accession>A0A8H3IHS6</accession>
<keyword evidence="1" id="KW-0812">Transmembrane</keyword>
<reference evidence="2" key="1">
    <citation type="submission" date="2021-03" db="EMBL/GenBank/DDBJ databases">
        <authorList>
            <person name="Tagirdzhanova G."/>
        </authorList>
    </citation>
    <scope>NUCLEOTIDE SEQUENCE</scope>
</reference>
<evidence type="ECO:0000256" key="1">
    <source>
        <dbReference type="SAM" id="Phobius"/>
    </source>
</evidence>
<dbReference type="PANTHER" id="PTHR37544:SF3">
    <property type="entry name" value="SPRAY"/>
    <property type="match status" value="1"/>
</dbReference>
<comment type="caution">
    <text evidence="2">The sequence shown here is derived from an EMBL/GenBank/DDBJ whole genome shotgun (WGS) entry which is preliminary data.</text>
</comment>
<organism evidence="2 3">
    <name type="scientific">Heterodermia speciosa</name>
    <dbReference type="NCBI Taxonomy" id="116794"/>
    <lineage>
        <taxon>Eukaryota</taxon>
        <taxon>Fungi</taxon>
        <taxon>Dikarya</taxon>
        <taxon>Ascomycota</taxon>
        <taxon>Pezizomycotina</taxon>
        <taxon>Lecanoromycetes</taxon>
        <taxon>OSLEUM clade</taxon>
        <taxon>Lecanoromycetidae</taxon>
        <taxon>Caliciales</taxon>
        <taxon>Physciaceae</taxon>
        <taxon>Heterodermia</taxon>
    </lineage>
</organism>
<dbReference type="Proteomes" id="UP000664521">
    <property type="component" value="Unassembled WGS sequence"/>
</dbReference>
<protein>
    <submittedName>
        <fullName evidence="2">Uncharacterized protein</fullName>
    </submittedName>
</protein>
<dbReference type="AlphaFoldDB" id="A0A8H3IHS6"/>
<proteinExistence type="predicted"/>
<gene>
    <name evidence="2" type="ORF">HETSPECPRED_004504</name>
</gene>
<feature type="transmembrane region" description="Helical" evidence="1">
    <location>
        <begin position="242"/>
        <end position="263"/>
    </location>
</feature>
<name>A0A8H3IHS6_9LECA</name>
<dbReference type="Pfam" id="PF11915">
    <property type="entry name" value="DUF3433"/>
    <property type="match status" value="1"/>
</dbReference>
<dbReference type="InterPro" id="IPR021840">
    <property type="entry name" value="DUF3433"/>
</dbReference>
<dbReference type="EMBL" id="CAJPDS010000028">
    <property type="protein sequence ID" value="CAF9921355.1"/>
    <property type="molecule type" value="Genomic_DNA"/>
</dbReference>
<feature type="transmembrane region" description="Helical" evidence="1">
    <location>
        <begin position="505"/>
        <end position="528"/>
    </location>
</feature>
<keyword evidence="1" id="KW-0472">Membrane</keyword>
<feature type="transmembrane region" description="Helical" evidence="1">
    <location>
        <begin position="548"/>
        <end position="566"/>
    </location>
</feature>
<dbReference type="PANTHER" id="PTHR37544">
    <property type="entry name" value="SPRAY-RELATED"/>
    <property type="match status" value="1"/>
</dbReference>
<keyword evidence="1" id="KW-1133">Transmembrane helix</keyword>